<feature type="compositionally biased region" description="Acidic residues" evidence="8">
    <location>
        <begin position="984"/>
        <end position="1000"/>
    </location>
</feature>
<feature type="compositionally biased region" description="Polar residues" evidence="8">
    <location>
        <begin position="1095"/>
        <end position="1108"/>
    </location>
</feature>
<evidence type="ECO:0000256" key="3">
    <source>
        <dbReference type="ARBA" id="ARBA00022771"/>
    </source>
</evidence>
<dbReference type="SUPFAM" id="SSF55874">
    <property type="entry name" value="ATPase domain of HSP90 chaperone/DNA topoisomerase II/histidine kinase"/>
    <property type="match status" value="1"/>
</dbReference>
<keyword evidence="6" id="KW-0539">Nucleus</keyword>
<feature type="compositionally biased region" description="Low complexity" evidence="8">
    <location>
        <begin position="682"/>
        <end position="702"/>
    </location>
</feature>
<feature type="compositionally biased region" description="Basic and acidic residues" evidence="8">
    <location>
        <begin position="1009"/>
        <end position="1018"/>
    </location>
</feature>
<feature type="compositionally biased region" description="Polar residues" evidence="8">
    <location>
        <begin position="1053"/>
        <end position="1063"/>
    </location>
</feature>
<keyword evidence="3" id="KW-0863">Zinc-finger</keyword>
<feature type="compositionally biased region" description="Basic and acidic residues" evidence="8">
    <location>
        <begin position="954"/>
        <end position="970"/>
    </location>
</feature>
<evidence type="ECO:0000256" key="4">
    <source>
        <dbReference type="ARBA" id="ARBA00022833"/>
    </source>
</evidence>
<feature type="region of interest" description="Disordered" evidence="8">
    <location>
        <begin position="648"/>
        <end position="747"/>
    </location>
</feature>
<dbReference type="InterPro" id="IPR011124">
    <property type="entry name" value="Znf_CW"/>
</dbReference>
<reference evidence="10" key="1">
    <citation type="submission" date="2014-12" db="EMBL/GenBank/DDBJ databases">
        <title>Insight into the proteome of Arion vulgaris.</title>
        <authorList>
            <person name="Aradska J."/>
            <person name="Bulat T."/>
            <person name="Smidak R."/>
            <person name="Sarate P."/>
            <person name="Gangsoo J."/>
            <person name="Sialana F."/>
            <person name="Bilban M."/>
            <person name="Lubec G."/>
        </authorList>
    </citation>
    <scope>NUCLEOTIDE SEQUENCE</scope>
    <source>
        <tissue evidence="10">Skin</tissue>
    </source>
</reference>
<proteinExistence type="predicted"/>
<keyword evidence="4" id="KW-0862">Zinc</keyword>
<evidence type="ECO:0000256" key="6">
    <source>
        <dbReference type="ARBA" id="ARBA00023242"/>
    </source>
</evidence>
<feature type="region of interest" description="Disordered" evidence="8">
    <location>
        <begin position="947"/>
        <end position="1145"/>
    </location>
</feature>
<dbReference type="GO" id="GO:0008270">
    <property type="term" value="F:zinc ion binding"/>
    <property type="evidence" value="ECO:0007669"/>
    <property type="project" value="UniProtKB-KW"/>
</dbReference>
<feature type="compositionally biased region" description="Low complexity" evidence="8">
    <location>
        <begin position="1235"/>
        <end position="1264"/>
    </location>
</feature>
<dbReference type="InterPro" id="IPR036890">
    <property type="entry name" value="HATPase_C_sf"/>
</dbReference>
<name>A0A0B7BBF2_9EUPU</name>
<organism evidence="10">
    <name type="scientific">Arion vulgaris</name>
    <dbReference type="NCBI Taxonomy" id="1028688"/>
    <lineage>
        <taxon>Eukaryota</taxon>
        <taxon>Metazoa</taxon>
        <taxon>Spiralia</taxon>
        <taxon>Lophotrochozoa</taxon>
        <taxon>Mollusca</taxon>
        <taxon>Gastropoda</taxon>
        <taxon>Heterobranchia</taxon>
        <taxon>Euthyneura</taxon>
        <taxon>Panpulmonata</taxon>
        <taxon>Eupulmonata</taxon>
        <taxon>Stylommatophora</taxon>
        <taxon>Helicina</taxon>
        <taxon>Arionoidea</taxon>
        <taxon>Arionidae</taxon>
        <taxon>Arion</taxon>
    </lineage>
</organism>
<feature type="compositionally biased region" description="Polar residues" evidence="8">
    <location>
        <begin position="659"/>
        <end position="681"/>
    </location>
</feature>
<dbReference type="GO" id="GO:0016887">
    <property type="term" value="F:ATP hydrolysis activity"/>
    <property type="evidence" value="ECO:0007669"/>
    <property type="project" value="InterPro"/>
</dbReference>
<keyword evidence="5 7" id="KW-0175">Coiled coil</keyword>
<feature type="region of interest" description="Disordered" evidence="8">
    <location>
        <begin position="1215"/>
        <end position="1271"/>
    </location>
</feature>
<dbReference type="PANTHER" id="PTHR23336:SF76">
    <property type="entry name" value="MORC S5 DOMAIN-CONTAINING PROTEIN"/>
    <property type="match status" value="1"/>
</dbReference>
<feature type="compositionally biased region" description="Polar residues" evidence="8">
    <location>
        <begin position="1371"/>
        <end position="1389"/>
    </location>
</feature>
<feature type="compositionally biased region" description="Polar residues" evidence="8">
    <location>
        <begin position="1025"/>
        <end position="1035"/>
    </location>
</feature>
<dbReference type="InterPro" id="IPR045261">
    <property type="entry name" value="MORC_ATPase"/>
</dbReference>
<dbReference type="Gene3D" id="3.30.40.100">
    <property type="match status" value="1"/>
</dbReference>
<evidence type="ECO:0000256" key="2">
    <source>
        <dbReference type="ARBA" id="ARBA00022723"/>
    </source>
</evidence>
<protein>
    <recommendedName>
        <fullName evidence="9">CW-type domain-containing protein</fullName>
    </recommendedName>
</protein>
<sequence>IQYCLDILLKMATVRGIPLSKVSPAFLHANSTSHTWIFSAFAELIDNAYDPDVSASELLIDKIDIHGVPSLIFLDNGAGMDGEHLLKMLSFGFCEKDVYERQGSHQPIGHYGNGFKSGSMRMGQDALVFTRCHKSASIGLLSQTYLSAIQTDSVMVPILEYRLPSLERIKSQESRNNLNAILQFSVFKMENELKEELKALEGSKTGTKIIISNLKRLQDGNYELDFASDPRDIRCPEAHEVDMTSVYHRPIQNNGSEYKRSLREYCSILFLRPRMKITIRGVRVKSKLISKSLSNTEIDMYKPTWLSRPVKIIFGFTCEKGRADDIDYGMMLYHRNRLIKAFEKVGYQKQSNGLGVGVVGVAQVDFLQPIHNKQDFNKDEKFNSVMAAFSNKLNDYWNEKKGLNSQPSVHPVKSHPDWLWAQCDHCLKWRRLPDEVDPESLPDLWYCRMNPDATHSRCDIPEEPEDEDLAVRPTYEKTFKKKQEERKRLQQIEREKEEESKRRKIMEKERELKEKEATLRAIQQVAASQPENKTVTSLQRALAEVRRKEEQQKRLILQIQEQKKLMEEQRNSLLQMAESLKVADGVKSKNVLEQMSKYIGTINSNAVSSSPALSIKRKSNEETPAAVSNGKKKMCIKTETGEMLSITENNIDSDDDQEANTSNKYSVSKKQSKENASPAKQTSTVSPSKSLLVSPPSASSVKNTPIKKDKKMIPTAQPSTQIIGTETEHLEPSPSSPKSKRKRQQKGTVMAVIDLTSESEFGELVDIKPDLDGLHAAVQGNLQELADLKPDKDALDRAAAKTVATDKQTTTVPLPTESKQEIVDTPSHTESLQLINISEPGHKEGAPTDVKEDSMINFGPSEDDPEFSMGIPQHFQENLEAAIAAIQERMELEKRENREGNTAATGAQNIPNITSGEPSGELKTDESAALNVKEHFDLELSLEGMTEATNLKINGEETRMEDSNGKERNTSKSFAVNDTATKDGEDDNSEFDCPNDDDSDYRDYSTLYEKGDSSESHISRKKCTGTETTSRNNSIEDGGGSSNQGISDDGESSIKQENVVSPDNNHREVNKQGNVNESVEEDNFTDYRKSKEQCELQNTEEINSSVSLSREKEYVQASTDSIPRHEENASSRPSSFKKQNSLSSTHISMEDLSKHGSIVATNDEDYSEPMDNNEVNSVCEMQSKESVISESFHSHSDASLENPMDIDKDLCENGNLITSHDPHERFSGGNDWGSHSHSAPASHQSQSSEDPILLMSPLPNLSSPDVSVAGDSRNVSMNIMQDNTSDQEISDKSVAIEMKNKKQGEPVLIDCVNKTLDRSCNLNNTCDQCMQTDLDMPAINEIFRLQDSSVGETFSHYVHRKSKPISENEKTSTSFQNTDLEQKLSSMESQTDEIDWKNGGNSEEETINKLQTELSLKSQRVDEVENKLADINVNIHKLLGILVPGAQLGDIDNMDQIIKDMIRVHNDPYQQSDSQDHDSQGSASIS</sequence>
<dbReference type="InterPro" id="IPR041006">
    <property type="entry name" value="Morc_S5"/>
</dbReference>
<evidence type="ECO:0000256" key="1">
    <source>
        <dbReference type="ARBA" id="ARBA00004123"/>
    </source>
</evidence>
<accession>A0A0B7BBF2</accession>
<evidence type="ECO:0000256" key="5">
    <source>
        <dbReference type="ARBA" id="ARBA00023054"/>
    </source>
</evidence>
<feature type="coiled-coil region" evidence="7">
    <location>
        <begin position="475"/>
        <end position="576"/>
    </location>
</feature>
<feature type="compositionally biased region" description="Polar residues" evidence="8">
    <location>
        <begin position="1130"/>
        <end position="1145"/>
    </location>
</feature>
<evidence type="ECO:0000259" key="9">
    <source>
        <dbReference type="PROSITE" id="PS51050"/>
    </source>
</evidence>
<dbReference type="GO" id="GO:0005634">
    <property type="term" value="C:nucleus"/>
    <property type="evidence" value="ECO:0007669"/>
    <property type="project" value="UniProtKB-SubCell"/>
</dbReference>
<feature type="region of interest" description="Disordered" evidence="8">
    <location>
        <begin position="806"/>
        <end position="828"/>
    </location>
</feature>
<evidence type="ECO:0000313" key="10">
    <source>
        <dbReference type="EMBL" id="CEK90217.1"/>
    </source>
</evidence>
<dbReference type="PROSITE" id="PS51050">
    <property type="entry name" value="ZF_CW"/>
    <property type="match status" value="1"/>
</dbReference>
<dbReference type="Pfam" id="PF17942">
    <property type="entry name" value="Morc6_S5"/>
    <property type="match status" value="1"/>
</dbReference>
<dbReference type="Pfam" id="PF07496">
    <property type="entry name" value="zf-CW"/>
    <property type="match status" value="1"/>
</dbReference>
<feature type="region of interest" description="Disordered" evidence="8">
    <location>
        <begin position="894"/>
        <end position="928"/>
    </location>
</feature>
<feature type="region of interest" description="Disordered" evidence="8">
    <location>
        <begin position="609"/>
        <end position="629"/>
    </location>
</feature>
<dbReference type="Pfam" id="PF13589">
    <property type="entry name" value="HATPase_c_3"/>
    <property type="match status" value="1"/>
</dbReference>
<feature type="domain" description="CW-type" evidence="9">
    <location>
        <begin position="412"/>
        <end position="466"/>
    </location>
</feature>
<dbReference type="PANTHER" id="PTHR23336">
    <property type="entry name" value="ZINC FINGER CW-TYPE COILED-COIL DOMAIN PROTEIN 3"/>
    <property type="match status" value="1"/>
</dbReference>
<feature type="region of interest" description="Disordered" evidence="8">
    <location>
        <begin position="1361"/>
        <end position="1403"/>
    </location>
</feature>
<feature type="non-terminal residue" evidence="10">
    <location>
        <position position="1"/>
    </location>
</feature>
<feature type="compositionally biased region" description="Basic and acidic residues" evidence="8">
    <location>
        <begin position="1085"/>
        <end position="1094"/>
    </location>
</feature>
<keyword evidence="2" id="KW-0479">Metal-binding</keyword>
<comment type="subcellular location">
    <subcellularLocation>
        <location evidence="1">Nucleus</location>
    </subcellularLocation>
</comment>
<evidence type="ECO:0000256" key="8">
    <source>
        <dbReference type="SAM" id="MobiDB-lite"/>
    </source>
</evidence>
<evidence type="ECO:0000256" key="7">
    <source>
        <dbReference type="SAM" id="Coils"/>
    </source>
</evidence>
<dbReference type="EMBL" id="HACG01043352">
    <property type="protein sequence ID" value="CEK90217.1"/>
    <property type="molecule type" value="Transcribed_RNA"/>
</dbReference>
<feature type="compositionally biased region" description="Polar residues" evidence="8">
    <location>
        <begin position="900"/>
        <end position="917"/>
    </location>
</feature>
<gene>
    <name evidence="10" type="primary">ORF175501</name>
</gene>